<dbReference type="Pfam" id="PF06144">
    <property type="entry name" value="DNA_pol3_delta"/>
    <property type="match status" value="1"/>
</dbReference>
<keyword evidence="12" id="KW-1185">Reference proteome</keyword>
<evidence type="ECO:0000256" key="2">
    <source>
        <dbReference type="ARBA" id="ARBA00017703"/>
    </source>
</evidence>
<dbReference type="EMBL" id="JAOQKC010000013">
    <property type="protein sequence ID" value="MCU6697382.1"/>
    <property type="molecule type" value="Genomic_DNA"/>
</dbReference>
<dbReference type="SUPFAM" id="SSF48019">
    <property type="entry name" value="post-AAA+ oligomerization domain-like"/>
    <property type="match status" value="1"/>
</dbReference>
<proteinExistence type="inferred from homology"/>
<evidence type="ECO:0000259" key="9">
    <source>
        <dbReference type="Pfam" id="PF06144"/>
    </source>
</evidence>
<evidence type="ECO:0000313" key="11">
    <source>
        <dbReference type="EMBL" id="MCU6697382.1"/>
    </source>
</evidence>
<evidence type="ECO:0000256" key="3">
    <source>
        <dbReference type="ARBA" id="ARBA00022679"/>
    </source>
</evidence>
<keyword evidence="5" id="KW-0235">DNA replication</keyword>
<comment type="similarity">
    <text evidence="7">Belongs to the DNA polymerase HolA subunit family.</text>
</comment>
<dbReference type="PANTHER" id="PTHR34388">
    <property type="entry name" value="DNA POLYMERASE III SUBUNIT DELTA"/>
    <property type="match status" value="1"/>
</dbReference>
<accession>A0ABT2RYH0</accession>
<name>A0ABT2RYH0_9FIRM</name>
<keyword evidence="6" id="KW-0239">DNA-directed DNA polymerase</keyword>
<dbReference type="RefSeq" id="WP_158363808.1">
    <property type="nucleotide sequence ID" value="NZ_JAOQKC010000013.1"/>
</dbReference>
<dbReference type="EC" id="2.7.7.7" evidence="1"/>
<reference evidence="11 12" key="1">
    <citation type="journal article" date="2021" name="ISME Commun">
        <title>Automated analysis of genomic sequences facilitates high-throughput and comprehensive description of bacteria.</title>
        <authorList>
            <person name="Hitch T.C.A."/>
        </authorList>
    </citation>
    <scope>NUCLEOTIDE SEQUENCE [LARGE SCALE GENOMIC DNA]</scope>
    <source>
        <strain evidence="11 12">Sanger_04</strain>
    </source>
</reference>
<comment type="catalytic activity">
    <reaction evidence="8">
        <text>DNA(n) + a 2'-deoxyribonucleoside 5'-triphosphate = DNA(n+1) + diphosphate</text>
        <dbReference type="Rhea" id="RHEA:22508"/>
        <dbReference type="Rhea" id="RHEA-COMP:17339"/>
        <dbReference type="Rhea" id="RHEA-COMP:17340"/>
        <dbReference type="ChEBI" id="CHEBI:33019"/>
        <dbReference type="ChEBI" id="CHEBI:61560"/>
        <dbReference type="ChEBI" id="CHEBI:173112"/>
        <dbReference type="EC" id="2.7.7.7"/>
    </reaction>
</comment>
<evidence type="ECO:0000256" key="1">
    <source>
        <dbReference type="ARBA" id="ARBA00012417"/>
    </source>
</evidence>
<dbReference type="Gene3D" id="1.20.272.10">
    <property type="match status" value="1"/>
</dbReference>
<dbReference type="Proteomes" id="UP001652461">
    <property type="component" value="Unassembled WGS sequence"/>
</dbReference>
<evidence type="ECO:0000256" key="8">
    <source>
        <dbReference type="ARBA" id="ARBA00049244"/>
    </source>
</evidence>
<dbReference type="InterPro" id="IPR005790">
    <property type="entry name" value="DNA_polIII_delta"/>
</dbReference>
<feature type="domain" description="DNA polymerase III delta subunit-like C-terminal" evidence="10">
    <location>
        <begin position="205"/>
        <end position="323"/>
    </location>
</feature>
<evidence type="ECO:0000256" key="7">
    <source>
        <dbReference type="ARBA" id="ARBA00034754"/>
    </source>
</evidence>
<keyword evidence="4 11" id="KW-0548">Nucleotidyltransferase</keyword>
<feature type="domain" description="DNA polymerase III delta N-terminal" evidence="9">
    <location>
        <begin position="17"/>
        <end position="130"/>
    </location>
</feature>
<gene>
    <name evidence="11" type="primary">holA</name>
    <name evidence="11" type="ORF">OCV63_10795</name>
</gene>
<dbReference type="InterPro" id="IPR008921">
    <property type="entry name" value="DNA_pol3_clamp-load_cplx_C"/>
</dbReference>
<dbReference type="NCBIfam" id="TIGR01128">
    <property type="entry name" value="holA"/>
    <property type="match status" value="1"/>
</dbReference>
<organism evidence="11 12">
    <name type="scientific">Laedolimicola ammoniilytica</name>
    <dbReference type="NCBI Taxonomy" id="2981771"/>
    <lineage>
        <taxon>Bacteria</taxon>
        <taxon>Bacillati</taxon>
        <taxon>Bacillota</taxon>
        <taxon>Clostridia</taxon>
        <taxon>Lachnospirales</taxon>
        <taxon>Lachnospiraceae</taxon>
        <taxon>Laedolimicola</taxon>
    </lineage>
</organism>
<dbReference type="GO" id="GO:0003887">
    <property type="term" value="F:DNA-directed DNA polymerase activity"/>
    <property type="evidence" value="ECO:0007669"/>
    <property type="project" value="UniProtKB-EC"/>
</dbReference>
<dbReference type="Gene3D" id="1.10.8.60">
    <property type="match status" value="1"/>
</dbReference>
<dbReference type="SUPFAM" id="SSF52540">
    <property type="entry name" value="P-loop containing nucleoside triphosphate hydrolases"/>
    <property type="match status" value="1"/>
</dbReference>
<comment type="caution">
    <text evidence="11">The sequence shown here is derived from an EMBL/GenBank/DDBJ whole genome shotgun (WGS) entry which is preliminary data.</text>
</comment>
<dbReference type="InterPro" id="IPR048466">
    <property type="entry name" value="DNA_pol3_delta-like_C"/>
</dbReference>
<evidence type="ECO:0000259" key="10">
    <source>
        <dbReference type="Pfam" id="PF21694"/>
    </source>
</evidence>
<dbReference type="InterPro" id="IPR027417">
    <property type="entry name" value="P-loop_NTPase"/>
</dbReference>
<dbReference type="Gene3D" id="3.40.50.300">
    <property type="entry name" value="P-loop containing nucleotide triphosphate hydrolases"/>
    <property type="match status" value="1"/>
</dbReference>
<sequence length="325" mass="37171">MKMLAEDIKNGNFKTAYLLCGEEAYLRNQYKNRLARALCDPSDTMNFSRFEGKNIVPAEIISLADTLPFFADRRLILIEDSGFFKNKCDELADYLPKMPDTTCILFVETEVDKRNRLYKAIQKQGRITEFQTQDERTLMKWILGTLKKENRKITEATLQLFLEHTGTDMENIAMELEKLLSYTEGRDVITTQDVNEICTVQTTGQIFEMIRALAEKNQKKALNLYYDLLSLKEPPMRILFLIARQFHQLLLVKSLAAKGYDRAAIASRAKIAPFVAGRCMAQAKSFTTEQLKTAVQDCVQAEEDVKTGKIADTLSVELLILKYSK</sequence>
<dbReference type="PANTHER" id="PTHR34388:SF1">
    <property type="entry name" value="DNA POLYMERASE III SUBUNIT DELTA"/>
    <property type="match status" value="1"/>
</dbReference>
<protein>
    <recommendedName>
        <fullName evidence="2">DNA polymerase III subunit delta</fullName>
        <ecNumber evidence="1">2.7.7.7</ecNumber>
    </recommendedName>
</protein>
<evidence type="ECO:0000256" key="6">
    <source>
        <dbReference type="ARBA" id="ARBA00022932"/>
    </source>
</evidence>
<evidence type="ECO:0000313" key="12">
    <source>
        <dbReference type="Proteomes" id="UP001652461"/>
    </source>
</evidence>
<evidence type="ECO:0000256" key="5">
    <source>
        <dbReference type="ARBA" id="ARBA00022705"/>
    </source>
</evidence>
<keyword evidence="3 11" id="KW-0808">Transferase</keyword>
<dbReference type="Pfam" id="PF21694">
    <property type="entry name" value="DNA_pol3_delta_C"/>
    <property type="match status" value="1"/>
</dbReference>
<dbReference type="InterPro" id="IPR010372">
    <property type="entry name" value="DNA_pol3_delta_N"/>
</dbReference>
<evidence type="ECO:0000256" key="4">
    <source>
        <dbReference type="ARBA" id="ARBA00022695"/>
    </source>
</evidence>